<dbReference type="AlphaFoldDB" id="A0A6J6AHP2"/>
<dbReference type="PANTHER" id="PTHR21011:SF1">
    <property type="entry name" value="SMALL RIBOSOMAL SUBUNIT PROTEIN BS6M"/>
    <property type="match status" value="1"/>
</dbReference>
<dbReference type="GO" id="GO:0003735">
    <property type="term" value="F:structural constituent of ribosome"/>
    <property type="evidence" value="ECO:0007669"/>
    <property type="project" value="InterPro"/>
</dbReference>
<protein>
    <submittedName>
        <fullName evidence="2">Unannotated protein</fullName>
    </submittedName>
</protein>
<dbReference type="EMBL" id="CAETWZ010000147">
    <property type="protein sequence ID" value="CAB4368407.1"/>
    <property type="molecule type" value="Genomic_DNA"/>
</dbReference>
<dbReference type="GO" id="GO:0005737">
    <property type="term" value="C:cytoplasm"/>
    <property type="evidence" value="ECO:0007669"/>
    <property type="project" value="UniProtKB-ARBA"/>
</dbReference>
<gene>
    <name evidence="2" type="ORF">UFOPK4179_01208</name>
</gene>
<proteinExistence type="inferred from homology"/>
<comment type="similarity">
    <text evidence="1">Belongs to the bacterial ribosomal protein bS6 family.</text>
</comment>
<sequence length="108" mass="11959">MRAYELMVIISGKLDESAAHAWIKTISASVAGVGGQIHGNPDWWGKRRLAYPIMKQDDGYYAIFNLSAEGGALDEVERGFRLSDDVLRHKLLRLPDDEAARRGMISAA</sequence>
<dbReference type="HAMAP" id="MF_00360">
    <property type="entry name" value="Ribosomal_bS6"/>
    <property type="match status" value="1"/>
</dbReference>
<dbReference type="Pfam" id="PF01250">
    <property type="entry name" value="Ribosomal_S6"/>
    <property type="match status" value="1"/>
</dbReference>
<dbReference type="InterPro" id="IPR020814">
    <property type="entry name" value="Ribosomal_S6_plastid/chlpt"/>
</dbReference>
<reference evidence="2" key="1">
    <citation type="submission" date="2020-05" db="EMBL/GenBank/DDBJ databases">
        <authorList>
            <person name="Chiriac C."/>
            <person name="Salcher M."/>
            <person name="Ghai R."/>
            <person name="Kavagutti S V."/>
        </authorList>
    </citation>
    <scope>NUCLEOTIDE SEQUENCE</scope>
</reference>
<organism evidence="2">
    <name type="scientific">freshwater metagenome</name>
    <dbReference type="NCBI Taxonomy" id="449393"/>
    <lineage>
        <taxon>unclassified sequences</taxon>
        <taxon>metagenomes</taxon>
        <taxon>ecological metagenomes</taxon>
    </lineage>
</organism>
<evidence type="ECO:0000313" key="2">
    <source>
        <dbReference type="EMBL" id="CAB4368407.1"/>
    </source>
</evidence>
<name>A0A6J6AHP2_9ZZZZ</name>
<dbReference type="GO" id="GO:0005840">
    <property type="term" value="C:ribosome"/>
    <property type="evidence" value="ECO:0007669"/>
    <property type="project" value="InterPro"/>
</dbReference>
<dbReference type="CDD" id="cd00473">
    <property type="entry name" value="bS6"/>
    <property type="match status" value="1"/>
</dbReference>
<dbReference type="GO" id="GO:0070181">
    <property type="term" value="F:small ribosomal subunit rRNA binding"/>
    <property type="evidence" value="ECO:0007669"/>
    <property type="project" value="TreeGrafter"/>
</dbReference>
<dbReference type="InterPro" id="IPR014717">
    <property type="entry name" value="Transl_elong_EF1B/ribsomal_bS6"/>
</dbReference>
<dbReference type="SUPFAM" id="SSF54995">
    <property type="entry name" value="Ribosomal protein S6"/>
    <property type="match status" value="1"/>
</dbReference>
<evidence type="ECO:0000256" key="1">
    <source>
        <dbReference type="ARBA" id="ARBA00009512"/>
    </source>
</evidence>
<dbReference type="InterPro" id="IPR035980">
    <property type="entry name" value="Ribosomal_bS6_sf"/>
</dbReference>
<dbReference type="Gene3D" id="3.30.70.60">
    <property type="match status" value="1"/>
</dbReference>
<dbReference type="PANTHER" id="PTHR21011">
    <property type="entry name" value="MITOCHONDRIAL 28S RIBOSOMAL PROTEIN S6"/>
    <property type="match status" value="1"/>
</dbReference>
<dbReference type="NCBIfam" id="TIGR00166">
    <property type="entry name" value="S6"/>
    <property type="match status" value="1"/>
</dbReference>
<accession>A0A6J6AHP2</accession>
<dbReference type="GO" id="GO:0006412">
    <property type="term" value="P:translation"/>
    <property type="evidence" value="ECO:0007669"/>
    <property type="project" value="InterPro"/>
</dbReference>
<dbReference type="InterPro" id="IPR000529">
    <property type="entry name" value="Ribosomal_bS6"/>
</dbReference>